<keyword evidence="11" id="KW-0614">Plasmid</keyword>
<keyword evidence="12" id="KW-1185">Reference proteome</keyword>
<dbReference type="Pfam" id="PF04290">
    <property type="entry name" value="DctQ"/>
    <property type="match status" value="1"/>
</dbReference>
<name>I3TW34_TISMK</name>
<dbReference type="KEGG" id="tmo:TMO_c0362"/>
<dbReference type="Proteomes" id="UP000005258">
    <property type="component" value="Plasmid pTM3"/>
</dbReference>
<feature type="transmembrane region" description="Helical" evidence="9">
    <location>
        <begin position="149"/>
        <end position="172"/>
    </location>
</feature>
<keyword evidence="5 9" id="KW-0812">Transmembrane</keyword>
<evidence type="ECO:0000256" key="7">
    <source>
        <dbReference type="ARBA" id="ARBA00023136"/>
    </source>
</evidence>
<evidence type="ECO:0000256" key="3">
    <source>
        <dbReference type="ARBA" id="ARBA00022475"/>
    </source>
</evidence>
<evidence type="ECO:0000256" key="4">
    <source>
        <dbReference type="ARBA" id="ARBA00022519"/>
    </source>
</evidence>
<reference evidence="11 12" key="1">
    <citation type="journal article" date="2012" name="J. Am. Chem. Soc.">
        <title>Bacterial biosynthesis and maturation of the didemnin anti-cancer agents.</title>
        <authorList>
            <person name="Xu Y."/>
            <person name="Kersten R.D."/>
            <person name="Nam S.J."/>
            <person name="Lu L."/>
            <person name="Al-Suwailem A.M."/>
            <person name="Zheng H."/>
            <person name="Fenical W."/>
            <person name="Dorrestein P.C."/>
            <person name="Moore B.S."/>
            <person name="Qian P.Y."/>
        </authorList>
    </citation>
    <scope>NUCLEOTIDE SEQUENCE [LARGE SCALE GENOMIC DNA]</scope>
    <source>
        <strain evidence="11 12">KA081020-065</strain>
    </source>
</reference>
<comment type="function">
    <text evidence="9">Part of the tripartite ATP-independent periplasmic (TRAP) transport system.</text>
</comment>
<keyword evidence="2 9" id="KW-0813">Transport</keyword>
<geneLocation type="plasmid" evidence="11 12">
    <name>pTM3</name>
</geneLocation>
<keyword evidence="3" id="KW-1003">Cell membrane</keyword>
<dbReference type="HOGENOM" id="CLU_086356_9_0_5"/>
<accession>I3TW34</accession>
<feature type="transmembrane region" description="Helical" evidence="9">
    <location>
        <begin position="68"/>
        <end position="86"/>
    </location>
</feature>
<gene>
    <name evidence="11" type="ordered locus">TMO_c0362</name>
</gene>
<proteinExistence type="inferred from homology"/>
<feature type="transmembrane region" description="Helical" evidence="9">
    <location>
        <begin position="107"/>
        <end position="129"/>
    </location>
</feature>
<evidence type="ECO:0000256" key="6">
    <source>
        <dbReference type="ARBA" id="ARBA00022989"/>
    </source>
</evidence>
<dbReference type="GO" id="GO:0015740">
    <property type="term" value="P:C4-dicarboxylate transport"/>
    <property type="evidence" value="ECO:0007669"/>
    <property type="project" value="TreeGrafter"/>
</dbReference>
<evidence type="ECO:0000256" key="2">
    <source>
        <dbReference type="ARBA" id="ARBA00022448"/>
    </source>
</evidence>
<evidence type="ECO:0000313" key="11">
    <source>
        <dbReference type="EMBL" id="AFK56972.1"/>
    </source>
</evidence>
<comment type="subcellular location">
    <subcellularLocation>
        <location evidence="1 9">Cell inner membrane</location>
        <topology evidence="1 9">Multi-pass membrane protein</topology>
    </subcellularLocation>
</comment>
<evidence type="ECO:0000313" key="12">
    <source>
        <dbReference type="Proteomes" id="UP000005258"/>
    </source>
</evidence>
<evidence type="ECO:0000256" key="1">
    <source>
        <dbReference type="ARBA" id="ARBA00004429"/>
    </source>
</evidence>
<dbReference type="RefSeq" id="WP_014747961.1">
    <property type="nucleotide sequence ID" value="NC_017958.1"/>
</dbReference>
<dbReference type="AlphaFoldDB" id="I3TW34"/>
<dbReference type="GO" id="GO:0022857">
    <property type="term" value="F:transmembrane transporter activity"/>
    <property type="evidence" value="ECO:0007669"/>
    <property type="project" value="UniProtKB-UniRule"/>
</dbReference>
<keyword evidence="7 9" id="KW-0472">Membrane</keyword>
<evidence type="ECO:0000259" key="10">
    <source>
        <dbReference type="Pfam" id="PF04290"/>
    </source>
</evidence>
<evidence type="ECO:0000256" key="5">
    <source>
        <dbReference type="ARBA" id="ARBA00022692"/>
    </source>
</evidence>
<keyword evidence="6 9" id="KW-1133">Transmembrane helix</keyword>
<dbReference type="PANTHER" id="PTHR35011">
    <property type="entry name" value="2,3-DIKETO-L-GULONATE TRAP TRANSPORTER SMALL PERMEASE PROTEIN YIAM"/>
    <property type="match status" value="1"/>
</dbReference>
<comment type="subunit">
    <text evidence="9">The complex comprises the extracytoplasmic solute receptor protein and the two transmembrane proteins.</text>
</comment>
<keyword evidence="4 9" id="KW-0997">Cell inner membrane</keyword>
<dbReference type="EMBL" id="CP003239">
    <property type="protein sequence ID" value="AFK56972.1"/>
    <property type="molecule type" value="Genomic_DNA"/>
</dbReference>
<evidence type="ECO:0000256" key="9">
    <source>
        <dbReference type="RuleBase" id="RU369079"/>
    </source>
</evidence>
<sequence length="188" mass="19966">MTAAPGPDHRPDRPVTRPDRLFTRIVRWTVRLTHGLASAGLLGCLVLVGWSVVSRYLLDAPLTWVDDAVAFALVAIVTLSAAEVTRRDEHIAVDLLTSRSGPAGRRITGIVSALATILLCLTIIWQGWASAGFARIIGITLGGTLEWPVWPFLLMLSAGAALIALVALDALLRLILDGAPAPHDGEAA</sequence>
<dbReference type="GO" id="GO:0005886">
    <property type="term" value="C:plasma membrane"/>
    <property type="evidence" value="ECO:0007669"/>
    <property type="project" value="UniProtKB-SubCell"/>
</dbReference>
<feature type="transmembrane region" description="Helical" evidence="9">
    <location>
        <begin position="32"/>
        <end position="53"/>
    </location>
</feature>
<organism evidence="11 12">
    <name type="scientific">Tistrella mobilis (strain KA081020-065)</name>
    <dbReference type="NCBI Taxonomy" id="1110502"/>
    <lineage>
        <taxon>Bacteria</taxon>
        <taxon>Pseudomonadati</taxon>
        <taxon>Pseudomonadota</taxon>
        <taxon>Alphaproteobacteria</taxon>
        <taxon>Geminicoccales</taxon>
        <taxon>Geminicoccaceae</taxon>
        <taxon>Tistrella</taxon>
    </lineage>
</organism>
<dbReference type="PANTHER" id="PTHR35011:SF2">
    <property type="entry name" value="2,3-DIKETO-L-GULONATE TRAP TRANSPORTER SMALL PERMEASE PROTEIN YIAM"/>
    <property type="match status" value="1"/>
</dbReference>
<dbReference type="InterPro" id="IPR007387">
    <property type="entry name" value="TRAP_DctQ"/>
</dbReference>
<comment type="similarity">
    <text evidence="8 9">Belongs to the TRAP transporter small permease family.</text>
</comment>
<feature type="domain" description="Tripartite ATP-independent periplasmic transporters DctQ component" evidence="10">
    <location>
        <begin position="46"/>
        <end position="175"/>
    </location>
</feature>
<protein>
    <recommendedName>
        <fullName evidence="9">TRAP transporter small permease protein</fullName>
    </recommendedName>
</protein>
<dbReference type="InterPro" id="IPR055348">
    <property type="entry name" value="DctQ"/>
</dbReference>
<evidence type="ECO:0000256" key="8">
    <source>
        <dbReference type="ARBA" id="ARBA00038436"/>
    </source>
</evidence>